<dbReference type="GO" id="GO:0016020">
    <property type="term" value="C:membrane"/>
    <property type="evidence" value="ECO:0007669"/>
    <property type="project" value="UniProtKB-SubCell"/>
</dbReference>
<feature type="transmembrane region" description="Helical" evidence="6">
    <location>
        <begin position="349"/>
        <end position="371"/>
    </location>
</feature>
<comment type="subcellular location">
    <subcellularLocation>
        <location evidence="1">Membrane</location>
        <topology evidence="1">Multi-pass membrane protein</topology>
    </subcellularLocation>
</comment>
<evidence type="ECO:0000259" key="8">
    <source>
        <dbReference type="Pfam" id="PF06814"/>
    </source>
</evidence>
<feature type="transmembrane region" description="Helical" evidence="6">
    <location>
        <begin position="168"/>
        <end position="185"/>
    </location>
</feature>
<gene>
    <name evidence="10" type="ORF">ILEXP_LOCUS7978</name>
</gene>
<keyword evidence="3 7" id="KW-0732">Signal</keyword>
<keyword evidence="11" id="KW-1185">Reference proteome</keyword>
<feature type="chain" id="PRO_5044780421" evidence="7">
    <location>
        <begin position="20"/>
        <end position="448"/>
    </location>
</feature>
<reference evidence="10 11" key="1">
    <citation type="submission" date="2024-02" db="EMBL/GenBank/DDBJ databases">
        <authorList>
            <person name="Vignale AGUSTIN F."/>
            <person name="Sosa J E."/>
            <person name="Modenutti C."/>
        </authorList>
    </citation>
    <scope>NUCLEOTIDE SEQUENCE [LARGE SCALE GENOMIC DNA]</scope>
</reference>
<feature type="domain" description="GOST seven transmembrane" evidence="8">
    <location>
        <begin position="166"/>
        <end position="405"/>
    </location>
</feature>
<feature type="domain" description="CAND6/7 N-terminal" evidence="9">
    <location>
        <begin position="23"/>
        <end position="148"/>
    </location>
</feature>
<evidence type="ECO:0000313" key="10">
    <source>
        <dbReference type="EMBL" id="CAK9140521.1"/>
    </source>
</evidence>
<evidence type="ECO:0000256" key="4">
    <source>
        <dbReference type="ARBA" id="ARBA00022989"/>
    </source>
</evidence>
<keyword evidence="2 6" id="KW-0812">Transmembrane</keyword>
<dbReference type="Proteomes" id="UP001642360">
    <property type="component" value="Unassembled WGS sequence"/>
</dbReference>
<evidence type="ECO:0000256" key="3">
    <source>
        <dbReference type="ARBA" id="ARBA00022729"/>
    </source>
</evidence>
<evidence type="ECO:0000256" key="1">
    <source>
        <dbReference type="ARBA" id="ARBA00004141"/>
    </source>
</evidence>
<protein>
    <submittedName>
        <fullName evidence="10">Uncharacterized protein</fullName>
    </submittedName>
</protein>
<dbReference type="InterPro" id="IPR009637">
    <property type="entry name" value="GPR107/GPR108-like"/>
</dbReference>
<feature type="transmembrane region" description="Helical" evidence="6">
    <location>
        <begin position="236"/>
        <end position="260"/>
    </location>
</feature>
<organism evidence="10 11">
    <name type="scientific">Ilex paraguariensis</name>
    <name type="common">yerba mate</name>
    <dbReference type="NCBI Taxonomy" id="185542"/>
    <lineage>
        <taxon>Eukaryota</taxon>
        <taxon>Viridiplantae</taxon>
        <taxon>Streptophyta</taxon>
        <taxon>Embryophyta</taxon>
        <taxon>Tracheophyta</taxon>
        <taxon>Spermatophyta</taxon>
        <taxon>Magnoliopsida</taxon>
        <taxon>eudicotyledons</taxon>
        <taxon>Gunneridae</taxon>
        <taxon>Pentapetalae</taxon>
        <taxon>asterids</taxon>
        <taxon>campanulids</taxon>
        <taxon>Aquifoliales</taxon>
        <taxon>Aquifoliaceae</taxon>
        <taxon>Ilex</taxon>
    </lineage>
</organism>
<keyword evidence="5 6" id="KW-0472">Membrane</keyword>
<dbReference type="EMBL" id="CAUOFW020001053">
    <property type="protein sequence ID" value="CAK9140521.1"/>
    <property type="molecule type" value="Genomic_DNA"/>
</dbReference>
<dbReference type="AlphaFoldDB" id="A0ABC8R697"/>
<feature type="transmembrane region" description="Helical" evidence="6">
    <location>
        <begin position="377"/>
        <end position="398"/>
    </location>
</feature>
<name>A0ABC8R697_9AQUA</name>
<dbReference type="InterPro" id="IPR054103">
    <property type="entry name" value="CAND6-7_N"/>
</dbReference>
<evidence type="ECO:0000256" key="7">
    <source>
        <dbReference type="SAM" id="SignalP"/>
    </source>
</evidence>
<feature type="transmembrane region" description="Helical" evidence="6">
    <location>
        <begin position="272"/>
        <end position="291"/>
    </location>
</feature>
<sequence length="448" mass="51280">MAKLHLFLIILTLLSFTTAEIETIKVTSDSRQMIVFQKFGFTHAGHLSMSASVSSSYSSTDPSRLGFFLLSEESYIQVLLELMHNPSFCIIDSKFIYLLFTFRDLSSHPHSSFNQSYPVTVPNEYSLYFANCVAELQVTMDVRTELYNLDSGASKDYLSAGLTQLPSIYFLFFLIYSYFLGFWLYHCYRTRRSVHRIHLLMTLLIITQTLNLVILAKYKQCVKVTGTAHKWNILVYAFQLIRVLLLSTVIISIGTWWSFLEPSLQGKGGKKVLMIVIPLQVLSNVASMVIGETSPFTKDWVTWRQGFLLVDIVCCFTIIFSIRSSLRKASKMDGKAARNLGKLSVFRKFYIVGIGYLFYTRIVVFALLTITTYKYQWVAFAAEEIGSLVFYMVMFYMFRPMEENQYFDLDKEAAKEAAEITLWDPLSGRGVWPCGEREGVGTMGSRGR</sequence>
<dbReference type="Pfam" id="PF06814">
    <property type="entry name" value="GOST_TM"/>
    <property type="match status" value="1"/>
</dbReference>
<comment type="caution">
    <text evidence="10">The sequence shown here is derived from an EMBL/GenBank/DDBJ whole genome shotgun (WGS) entry which is preliminary data.</text>
</comment>
<evidence type="ECO:0000259" key="9">
    <source>
        <dbReference type="Pfam" id="PF21904"/>
    </source>
</evidence>
<feature type="transmembrane region" description="Helical" evidence="6">
    <location>
        <begin position="197"/>
        <end position="216"/>
    </location>
</feature>
<feature type="transmembrane region" description="Helical" evidence="6">
    <location>
        <begin position="303"/>
        <end position="322"/>
    </location>
</feature>
<accession>A0ABC8R697</accession>
<evidence type="ECO:0000256" key="6">
    <source>
        <dbReference type="SAM" id="Phobius"/>
    </source>
</evidence>
<dbReference type="PANTHER" id="PTHR21229:SF2">
    <property type="entry name" value="RE59932P"/>
    <property type="match status" value="1"/>
</dbReference>
<keyword evidence="4 6" id="KW-1133">Transmembrane helix</keyword>
<dbReference type="Pfam" id="PF21904">
    <property type="entry name" value="CAND6-7_N"/>
    <property type="match status" value="1"/>
</dbReference>
<feature type="signal peptide" evidence="7">
    <location>
        <begin position="1"/>
        <end position="19"/>
    </location>
</feature>
<dbReference type="InterPro" id="IPR053937">
    <property type="entry name" value="GOST_TM"/>
</dbReference>
<evidence type="ECO:0000256" key="5">
    <source>
        <dbReference type="ARBA" id="ARBA00023136"/>
    </source>
</evidence>
<evidence type="ECO:0000313" key="11">
    <source>
        <dbReference type="Proteomes" id="UP001642360"/>
    </source>
</evidence>
<proteinExistence type="predicted"/>
<dbReference type="PANTHER" id="PTHR21229">
    <property type="entry name" value="LUNG SEVEN TRANSMEMBRANE RECEPTOR"/>
    <property type="match status" value="1"/>
</dbReference>
<evidence type="ECO:0000256" key="2">
    <source>
        <dbReference type="ARBA" id="ARBA00022692"/>
    </source>
</evidence>